<evidence type="ECO:0000313" key="3">
    <source>
        <dbReference type="Proteomes" id="UP000735302"/>
    </source>
</evidence>
<dbReference type="InterPro" id="IPR041588">
    <property type="entry name" value="Integrase_H2C2"/>
</dbReference>
<name>A0AAV4C6I6_9GAST</name>
<dbReference type="EMBL" id="BLXT01005873">
    <property type="protein sequence ID" value="GFO26992.1"/>
    <property type="molecule type" value="Genomic_DNA"/>
</dbReference>
<gene>
    <name evidence="2" type="ORF">PoB_005349700</name>
</gene>
<accession>A0AAV4C6I6</accession>
<dbReference type="PANTHER" id="PTHR37984:SF15">
    <property type="entry name" value="INTEGRASE CATALYTIC DOMAIN-CONTAINING PROTEIN"/>
    <property type="match status" value="1"/>
</dbReference>
<evidence type="ECO:0000259" key="1">
    <source>
        <dbReference type="Pfam" id="PF17921"/>
    </source>
</evidence>
<dbReference type="Gene3D" id="1.10.340.70">
    <property type="match status" value="1"/>
</dbReference>
<feature type="domain" description="Integrase zinc-binding" evidence="1">
    <location>
        <begin position="195"/>
        <end position="253"/>
    </location>
</feature>
<proteinExistence type="predicted"/>
<dbReference type="InterPro" id="IPR050951">
    <property type="entry name" value="Retrovirus_Pol_polyprotein"/>
</dbReference>
<protein>
    <submittedName>
        <fullName evidence="2">Zinc finger protein</fullName>
    </submittedName>
</protein>
<dbReference type="Proteomes" id="UP000735302">
    <property type="component" value="Unassembled WGS sequence"/>
</dbReference>
<dbReference type="Pfam" id="PF17921">
    <property type="entry name" value="Integrase_H2C2"/>
    <property type="match status" value="1"/>
</dbReference>
<dbReference type="FunFam" id="1.10.340.70:FF:000001">
    <property type="entry name" value="Retrovirus-related Pol polyprotein from transposon gypsy-like Protein"/>
    <property type="match status" value="1"/>
</dbReference>
<comment type="caution">
    <text evidence="2">The sequence shown here is derived from an EMBL/GenBank/DDBJ whole genome shotgun (WGS) entry which is preliminary data.</text>
</comment>
<sequence>MSPRMPTAVGCVDGKRVTVLRGSGCSCVVIRHGLAMKSPDGKKKISINLANGTTLHAPATDTMLEYLLYTGKVDVVEMKSPLYDVILGNIPGAKCPGIAQQHETMAVETRSKKGHNMKSLLIPTAVDTGITVDTIREKQKDDVPLEDCRKRAETGEIKHTGIHNKSWYGYERGILFRYFQSPVANHGDVSRQMVVSKELRMTVTRLAHESILSGHLAAKKTAERVLQDFYWPKLWDYISHFCISCDPCQRSAPKRHINKVPLSAVPLIV</sequence>
<evidence type="ECO:0000313" key="2">
    <source>
        <dbReference type="EMBL" id="GFO26992.1"/>
    </source>
</evidence>
<dbReference type="PANTHER" id="PTHR37984">
    <property type="entry name" value="PROTEIN CBG26694"/>
    <property type="match status" value="1"/>
</dbReference>
<dbReference type="AlphaFoldDB" id="A0AAV4C6I6"/>
<reference evidence="2 3" key="1">
    <citation type="journal article" date="2021" name="Elife">
        <title>Chloroplast acquisition without the gene transfer in kleptoplastic sea slugs, Plakobranchus ocellatus.</title>
        <authorList>
            <person name="Maeda T."/>
            <person name="Takahashi S."/>
            <person name="Yoshida T."/>
            <person name="Shimamura S."/>
            <person name="Takaki Y."/>
            <person name="Nagai Y."/>
            <person name="Toyoda A."/>
            <person name="Suzuki Y."/>
            <person name="Arimoto A."/>
            <person name="Ishii H."/>
            <person name="Satoh N."/>
            <person name="Nishiyama T."/>
            <person name="Hasebe M."/>
            <person name="Maruyama T."/>
            <person name="Minagawa J."/>
            <person name="Obokata J."/>
            <person name="Shigenobu S."/>
        </authorList>
    </citation>
    <scope>NUCLEOTIDE SEQUENCE [LARGE SCALE GENOMIC DNA]</scope>
</reference>
<organism evidence="2 3">
    <name type="scientific">Plakobranchus ocellatus</name>
    <dbReference type="NCBI Taxonomy" id="259542"/>
    <lineage>
        <taxon>Eukaryota</taxon>
        <taxon>Metazoa</taxon>
        <taxon>Spiralia</taxon>
        <taxon>Lophotrochozoa</taxon>
        <taxon>Mollusca</taxon>
        <taxon>Gastropoda</taxon>
        <taxon>Heterobranchia</taxon>
        <taxon>Euthyneura</taxon>
        <taxon>Panpulmonata</taxon>
        <taxon>Sacoglossa</taxon>
        <taxon>Placobranchoidea</taxon>
        <taxon>Plakobranchidae</taxon>
        <taxon>Plakobranchus</taxon>
    </lineage>
</organism>
<keyword evidence="3" id="KW-1185">Reference proteome</keyword>